<evidence type="ECO:0000256" key="1">
    <source>
        <dbReference type="SAM" id="MobiDB-lite"/>
    </source>
</evidence>
<accession>A0ABP8YMZ5</accession>
<reference evidence="3" key="1">
    <citation type="journal article" date="2019" name="Int. J. Syst. Evol. Microbiol.">
        <title>The Global Catalogue of Microorganisms (GCM) 10K type strain sequencing project: providing services to taxonomists for standard genome sequencing and annotation.</title>
        <authorList>
            <consortium name="The Broad Institute Genomics Platform"/>
            <consortium name="The Broad Institute Genome Sequencing Center for Infectious Disease"/>
            <person name="Wu L."/>
            <person name="Ma J."/>
        </authorList>
    </citation>
    <scope>NUCLEOTIDE SEQUENCE [LARGE SCALE GENOMIC DNA]</scope>
    <source>
        <strain evidence="3">JCM 18063</strain>
    </source>
</reference>
<dbReference type="PANTHER" id="PTHR38479">
    <property type="entry name" value="LMO0824 PROTEIN"/>
    <property type="match status" value="1"/>
</dbReference>
<comment type="caution">
    <text evidence="2">The sequence shown here is derived from an EMBL/GenBank/DDBJ whole genome shotgun (WGS) entry which is preliminary data.</text>
</comment>
<name>A0ABP8YMZ5_9MICO</name>
<dbReference type="PANTHER" id="PTHR38479:SF2">
    <property type="entry name" value="WINGED HELIX DNA-BINDING DOMAIN-CONTAINING PROTEIN"/>
    <property type="match status" value="1"/>
</dbReference>
<evidence type="ECO:0008006" key="4">
    <source>
        <dbReference type="Google" id="ProtNLM"/>
    </source>
</evidence>
<evidence type="ECO:0000313" key="3">
    <source>
        <dbReference type="Proteomes" id="UP001500956"/>
    </source>
</evidence>
<dbReference type="EMBL" id="BAABID010000011">
    <property type="protein sequence ID" value="GAA4731521.1"/>
    <property type="molecule type" value="Genomic_DNA"/>
</dbReference>
<feature type="region of interest" description="Disordered" evidence="1">
    <location>
        <begin position="303"/>
        <end position="333"/>
    </location>
</feature>
<protein>
    <recommendedName>
        <fullName evidence="4">Winged helix DNA-binding domain-containing protein</fullName>
    </recommendedName>
</protein>
<organism evidence="2 3">
    <name type="scientific">Isoptericola chiayiensis</name>
    <dbReference type="NCBI Taxonomy" id="579446"/>
    <lineage>
        <taxon>Bacteria</taxon>
        <taxon>Bacillati</taxon>
        <taxon>Actinomycetota</taxon>
        <taxon>Actinomycetes</taxon>
        <taxon>Micrococcales</taxon>
        <taxon>Promicromonosporaceae</taxon>
        <taxon>Isoptericola</taxon>
    </lineage>
</organism>
<gene>
    <name evidence="2" type="ORF">GCM10023216_24490</name>
</gene>
<dbReference type="Proteomes" id="UP001500956">
    <property type="component" value="Unassembled WGS sequence"/>
</dbReference>
<keyword evidence="3" id="KW-1185">Reference proteome</keyword>
<evidence type="ECO:0000313" key="2">
    <source>
        <dbReference type="EMBL" id="GAA4731521.1"/>
    </source>
</evidence>
<proteinExistence type="predicted"/>
<dbReference type="InterPro" id="IPR009351">
    <property type="entry name" value="AlkZ-like"/>
</dbReference>
<sequence length="435" mass="46166">MWAHLVARSAPFQVVCRAKNCAHNGGVGGGWHSGAMTVDGATVRTARLRAQRLREPDLPDAPAVVGHLLAVQGQEVRPTLHGLARRVAPPSRPDEAGAWRSLDGGAVLRTHVLRPTWHLVRPEDARWLLELTAPRVARVMASTEKAWGLGDPSAGIEVVAAEAAAGPRTRDELTAALVAAGAVAADAPGIAVSHVLMHAELQRLLISGPTPDGRHTYVAFDARVPAGYGPLGGRFDHEAAVVELWRRWLPARGHATVKDLAQWCGLTLTDLRAGLAVLVDLGEVVEVPGADDLDGLTLVTTPAVADGPPDLASPRDDGVTPAAPSSPDAQGARTADLLCAYDELVTSYGETRHVLADPDAPEPGRQRAAIHTMLIDGRRAARWRWPRRPPGPEELELQWQRTPTPADLAAVAHATDDLRRHLTGPPHTAPDAVAG</sequence>
<dbReference type="Pfam" id="PF06224">
    <property type="entry name" value="AlkZ-like"/>
    <property type="match status" value="1"/>
</dbReference>